<gene>
    <name evidence="5" type="ordered locus">DICTH_0132</name>
</gene>
<keyword evidence="2" id="KW-0238">DNA-binding</keyword>
<dbReference type="EMBL" id="CP001146">
    <property type="protein sequence ID" value="ACI18552.1"/>
    <property type="molecule type" value="Genomic_DNA"/>
</dbReference>
<dbReference type="AlphaFoldDB" id="B5YBF1"/>
<keyword evidence="3" id="KW-0804">Transcription</keyword>
<evidence type="ECO:0000256" key="2">
    <source>
        <dbReference type="ARBA" id="ARBA00023125"/>
    </source>
</evidence>
<dbReference type="Gene3D" id="1.10.260.40">
    <property type="entry name" value="lambda repressor-like DNA-binding domains"/>
    <property type="match status" value="1"/>
</dbReference>
<dbReference type="InterPro" id="IPR046335">
    <property type="entry name" value="LacI/GalR-like_sensor"/>
</dbReference>
<evidence type="ECO:0000256" key="1">
    <source>
        <dbReference type="ARBA" id="ARBA00023015"/>
    </source>
</evidence>
<dbReference type="GO" id="GO:0000976">
    <property type="term" value="F:transcription cis-regulatory region binding"/>
    <property type="evidence" value="ECO:0007669"/>
    <property type="project" value="TreeGrafter"/>
</dbReference>
<reference evidence="5 6" key="1">
    <citation type="journal article" date="2014" name="Genome Announc.">
        <title>Complete Genome Sequence of the Extreme Thermophile Dictyoglomus thermophilum H-6-12.</title>
        <authorList>
            <person name="Coil D.A."/>
            <person name="Badger J.H."/>
            <person name="Forberger H.C."/>
            <person name="Riggs F."/>
            <person name="Madupu R."/>
            <person name="Fedorova N."/>
            <person name="Ward N."/>
            <person name="Robb F.T."/>
            <person name="Eisen J.A."/>
        </authorList>
    </citation>
    <scope>NUCLEOTIDE SEQUENCE [LARGE SCALE GENOMIC DNA]</scope>
    <source>
        <strain evidence="6">ATCC 35947 / DSM 3960 / H-6-12</strain>
    </source>
</reference>
<keyword evidence="1" id="KW-0805">Transcription regulation</keyword>
<evidence type="ECO:0000313" key="5">
    <source>
        <dbReference type="EMBL" id="ACI18552.1"/>
    </source>
</evidence>
<dbReference type="CDD" id="cd01392">
    <property type="entry name" value="HTH_LacI"/>
    <property type="match status" value="1"/>
</dbReference>
<dbReference type="SUPFAM" id="SSF47413">
    <property type="entry name" value="lambda repressor-like DNA-binding domains"/>
    <property type="match status" value="1"/>
</dbReference>
<sequence length="322" mass="37172">MKDIAQKVGVSIATVSRVLNYDENFAVSDEVKRKIFEAAEEVNYYPKKYRRTKTYKKILIVKAYSEKVELEDTYYLSLRVTIERLLRMNEFFAEIKDDNLSLEELENYHGVIILGNLEEKKLYSFLSKNLNIILVDFSCDNPYVDSVVVNYKLGVKQALEYLLVLGHKKIGIISGRENTGNMDMRELYFRKFLQEKNLLNENYIFYGDFTPHGGYMAAKEMLNLPDKPTAIFVSNDSMAIGCYKAIYELGLKIPEDISIVGFNNISISRFMTPPLTTVNVSVEEMAETSLYLLKDRLKRNRKIGKKVTISTELLVRESCKEV</sequence>
<dbReference type="KEGG" id="dth:DICTH_0132"/>
<evidence type="ECO:0000313" key="6">
    <source>
        <dbReference type="Proteomes" id="UP000001733"/>
    </source>
</evidence>
<dbReference type="GO" id="GO:0003700">
    <property type="term" value="F:DNA-binding transcription factor activity"/>
    <property type="evidence" value="ECO:0007669"/>
    <property type="project" value="TreeGrafter"/>
</dbReference>
<organism evidence="5 6">
    <name type="scientific">Dictyoglomus thermophilum (strain ATCC 35947 / DSM 3960 / H-6-12)</name>
    <dbReference type="NCBI Taxonomy" id="309799"/>
    <lineage>
        <taxon>Bacteria</taxon>
        <taxon>Pseudomonadati</taxon>
        <taxon>Dictyoglomota</taxon>
        <taxon>Dictyoglomia</taxon>
        <taxon>Dictyoglomales</taxon>
        <taxon>Dictyoglomaceae</taxon>
        <taxon>Dictyoglomus</taxon>
    </lineage>
</organism>
<dbReference type="STRING" id="309799.DICTH_0132"/>
<dbReference type="InterPro" id="IPR000843">
    <property type="entry name" value="HTH_LacI"/>
</dbReference>
<dbReference type="SMART" id="SM00354">
    <property type="entry name" value="HTH_LACI"/>
    <property type="match status" value="1"/>
</dbReference>
<protein>
    <submittedName>
        <fullName evidence="5">Transcriptional regulator</fullName>
    </submittedName>
</protein>
<dbReference type="PaxDb" id="309799-DICTH_0132"/>
<dbReference type="InterPro" id="IPR028082">
    <property type="entry name" value="Peripla_BP_I"/>
</dbReference>
<dbReference type="PROSITE" id="PS50932">
    <property type="entry name" value="HTH_LACI_2"/>
    <property type="match status" value="1"/>
</dbReference>
<evidence type="ECO:0000259" key="4">
    <source>
        <dbReference type="PROSITE" id="PS50932"/>
    </source>
</evidence>
<keyword evidence="6" id="KW-1185">Reference proteome</keyword>
<dbReference type="Pfam" id="PF00356">
    <property type="entry name" value="LacI"/>
    <property type="match status" value="1"/>
</dbReference>
<dbReference type="Pfam" id="PF13377">
    <property type="entry name" value="Peripla_BP_3"/>
    <property type="match status" value="1"/>
</dbReference>
<dbReference type="PANTHER" id="PTHR30146">
    <property type="entry name" value="LACI-RELATED TRANSCRIPTIONAL REPRESSOR"/>
    <property type="match status" value="1"/>
</dbReference>
<dbReference type="PROSITE" id="PS00356">
    <property type="entry name" value="HTH_LACI_1"/>
    <property type="match status" value="1"/>
</dbReference>
<dbReference type="eggNOG" id="COG1609">
    <property type="taxonomic scope" value="Bacteria"/>
</dbReference>
<dbReference type="SUPFAM" id="SSF53822">
    <property type="entry name" value="Periplasmic binding protein-like I"/>
    <property type="match status" value="1"/>
</dbReference>
<proteinExistence type="predicted"/>
<name>B5YBF1_DICT6</name>
<feature type="domain" description="HTH lacI-type" evidence="4">
    <location>
        <begin position="1"/>
        <end position="52"/>
    </location>
</feature>
<evidence type="ECO:0000256" key="3">
    <source>
        <dbReference type="ARBA" id="ARBA00023163"/>
    </source>
</evidence>
<accession>B5YBF1</accession>
<dbReference type="HOGENOM" id="CLU_037628_1_2_0"/>
<dbReference type="InterPro" id="IPR010982">
    <property type="entry name" value="Lambda_DNA-bd_dom_sf"/>
</dbReference>
<dbReference type="Gene3D" id="3.40.50.2300">
    <property type="match status" value="2"/>
</dbReference>
<dbReference type="Proteomes" id="UP000001733">
    <property type="component" value="Chromosome"/>
</dbReference>
<dbReference type="PANTHER" id="PTHR30146:SF149">
    <property type="entry name" value="HTH-TYPE TRANSCRIPTIONAL REGULATOR EBGR"/>
    <property type="match status" value="1"/>
</dbReference>
<dbReference type="CDD" id="cd01544">
    <property type="entry name" value="PBP1_GalR"/>
    <property type="match status" value="1"/>
</dbReference>